<dbReference type="AlphaFoldDB" id="A0A4V1LSD7"/>
<sequence>MVIKVKSEARVSDFIKALRAALPVNFAGGGLFPPELDISRYWLSTYPDRASLFHCVSRLPSSGCWLIPTKERPQTLSELDAFLSADHTQLPLHCGYAFLENPKARLNSLTKHHCYADNVIGLGKRLNPIEVRWGKQDNFFRLAFWTLTENDAAILIESVKED</sequence>
<keyword evidence="2" id="KW-1185">Reference proteome</keyword>
<evidence type="ECO:0000313" key="1">
    <source>
        <dbReference type="EMBL" id="RXJ71338.1"/>
    </source>
</evidence>
<accession>A0A4V1LSD7</accession>
<comment type="caution">
    <text evidence="1">The sequence shown here is derived from an EMBL/GenBank/DDBJ whole genome shotgun (WGS) entry which is preliminary data.</text>
</comment>
<organism evidence="1 2">
    <name type="scientific">Veronia nyctiphanis</name>
    <dbReference type="NCBI Taxonomy" id="1278244"/>
    <lineage>
        <taxon>Bacteria</taxon>
        <taxon>Pseudomonadati</taxon>
        <taxon>Pseudomonadota</taxon>
        <taxon>Gammaproteobacteria</taxon>
        <taxon>Vibrionales</taxon>
        <taxon>Vibrionaceae</taxon>
        <taxon>Veronia</taxon>
    </lineage>
</organism>
<dbReference type="Proteomes" id="UP000290287">
    <property type="component" value="Unassembled WGS sequence"/>
</dbReference>
<protein>
    <submittedName>
        <fullName evidence="1">Uncharacterized protein</fullName>
    </submittedName>
</protein>
<gene>
    <name evidence="1" type="ORF">CS022_21145</name>
</gene>
<dbReference type="EMBL" id="PEIB01000038">
    <property type="protein sequence ID" value="RXJ71338.1"/>
    <property type="molecule type" value="Genomic_DNA"/>
</dbReference>
<name>A0A4V1LSD7_9GAMM</name>
<reference evidence="1 2" key="1">
    <citation type="submission" date="2017-10" db="EMBL/GenBank/DDBJ databases">
        <title>Nyctiphanis sp. nov., isolated from the stomach of the euphausiid Nyctiphanes simplex (Hansen, 1911) in the Gulf of California.</title>
        <authorList>
            <person name="Gomez-Gil B."/>
            <person name="Aguilar-Mendez M."/>
            <person name="Lopez-Cortes A."/>
            <person name="Gomez-Gutierrez J."/>
            <person name="Roque A."/>
            <person name="Lang E."/>
            <person name="Gonzalez-Castillo A."/>
        </authorList>
    </citation>
    <scope>NUCLEOTIDE SEQUENCE [LARGE SCALE GENOMIC DNA]</scope>
    <source>
        <strain evidence="1 2">CAIM 600</strain>
    </source>
</reference>
<proteinExistence type="predicted"/>
<evidence type="ECO:0000313" key="2">
    <source>
        <dbReference type="Proteomes" id="UP000290287"/>
    </source>
</evidence>